<proteinExistence type="inferred from homology"/>
<evidence type="ECO:0000256" key="2">
    <source>
        <dbReference type="ARBA" id="ARBA00022679"/>
    </source>
</evidence>
<dbReference type="PANTHER" id="PTHR18895:SF74">
    <property type="entry name" value="MTRF1L RELEASE FACTOR GLUTAMINE METHYLTRANSFERASE"/>
    <property type="match status" value="1"/>
</dbReference>
<feature type="domain" description="Release factor glutamine methyltransferase N-terminal" evidence="7">
    <location>
        <begin position="14"/>
        <end position="83"/>
    </location>
</feature>
<evidence type="ECO:0000313" key="8">
    <source>
        <dbReference type="EMBL" id="MCQ8128051.1"/>
    </source>
</evidence>
<feature type="binding site" evidence="5">
    <location>
        <position position="179"/>
    </location>
    <ligand>
        <name>S-adenosyl-L-methionine</name>
        <dbReference type="ChEBI" id="CHEBI:59789"/>
    </ligand>
</feature>
<dbReference type="Pfam" id="PF17827">
    <property type="entry name" value="PrmC_N"/>
    <property type="match status" value="1"/>
</dbReference>
<name>A0ABT1U353_9GAMM</name>
<dbReference type="InterPro" id="IPR029063">
    <property type="entry name" value="SAM-dependent_MTases_sf"/>
</dbReference>
<keyword evidence="1 5" id="KW-0489">Methyltransferase</keyword>
<keyword evidence="3 5" id="KW-0949">S-adenosyl-L-methionine</keyword>
<dbReference type="NCBIfam" id="TIGR03534">
    <property type="entry name" value="RF_mod_PrmC"/>
    <property type="match status" value="1"/>
</dbReference>
<keyword evidence="9" id="KW-1185">Reference proteome</keyword>
<feature type="binding site" evidence="5">
    <location>
        <begin position="128"/>
        <end position="132"/>
    </location>
    <ligand>
        <name>S-adenosyl-L-methionine</name>
        <dbReference type="ChEBI" id="CHEBI:59789"/>
    </ligand>
</feature>
<evidence type="ECO:0000256" key="4">
    <source>
        <dbReference type="ARBA" id="ARBA00048391"/>
    </source>
</evidence>
<evidence type="ECO:0000256" key="3">
    <source>
        <dbReference type="ARBA" id="ARBA00022691"/>
    </source>
</evidence>
<dbReference type="GO" id="GO:0102559">
    <property type="term" value="F:peptide chain release factor N(5)-glutamine methyltransferase activity"/>
    <property type="evidence" value="ECO:0007669"/>
    <property type="project" value="UniProtKB-EC"/>
</dbReference>
<dbReference type="InterPro" id="IPR019874">
    <property type="entry name" value="RF_methyltr_PrmC"/>
</dbReference>
<dbReference type="SUPFAM" id="SSF53335">
    <property type="entry name" value="S-adenosyl-L-methionine-dependent methyltransferases"/>
    <property type="match status" value="1"/>
</dbReference>
<dbReference type="PROSITE" id="PS00092">
    <property type="entry name" value="N6_MTASE"/>
    <property type="match status" value="1"/>
</dbReference>
<dbReference type="InterPro" id="IPR007848">
    <property type="entry name" value="Small_mtfrase_dom"/>
</dbReference>
<feature type="binding site" evidence="5">
    <location>
        <position position="194"/>
    </location>
    <ligand>
        <name>S-adenosyl-L-methionine</name>
        <dbReference type="ChEBI" id="CHEBI:59789"/>
    </ligand>
</feature>
<comment type="function">
    <text evidence="5">Methylates the class 1 translation termination release factors RF1/PrfA and RF2/PrfB on the glutamine residue of the universally conserved GGQ motif.</text>
</comment>
<sequence length="289" mass="32066">MPELNSQDGRSIQEVLERACTVLGRVSDSARLDAEVLLCHCLGKQRSFLRAWPERQLDAAQAEQFRHLLEQRRQGRPIAYLTGEREFWSRTFKVTPDVLIPRPDSELLIELSLSMLPDNQAYKIIDLGTGSGILAITLAAERPLAEVVATDISTAALAVARQNAEQLAAGNVRFVESHWFDAVPDSDFDLVVSNPPYIAGDDPHLQQGDVRFEPETALISGEAGLKDIRLLAAQAGHHLKPHGHLLIEHGYNQAQQVRSILKQLNYRQVVTHQDLSGNPRVTSGLWNPA</sequence>
<comment type="catalytic activity">
    <reaction evidence="4 5">
        <text>L-glutaminyl-[peptide chain release factor] + S-adenosyl-L-methionine = N(5)-methyl-L-glutaminyl-[peptide chain release factor] + S-adenosyl-L-homocysteine + H(+)</text>
        <dbReference type="Rhea" id="RHEA:42896"/>
        <dbReference type="Rhea" id="RHEA-COMP:10271"/>
        <dbReference type="Rhea" id="RHEA-COMP:10272"/>
        <dbReference type="ChEBI" id="CHEBI:15378"/>
        <dbReference type="ChEBI" id="CHEBI:30011"/>
        <dbReference type="ChEBI" id="CHEBI:57856"/>
        <dbReference type="ChEBI" id="CHEBI:59789"/>
        <dbReference type="ChEBI" id="CHEBI:61891"/>
        <dbReference type="EC" id="2.1.1.297"/>
    </reaction>
</comment>
<protein>
    <recommendedName>
        <fullName evidence="5">Release factor glutamine methyltransferase</fullName>
        <shortName evidence="5">RF MTase</shortName>
        <ecNumber evidence="5">2.1.1.297</ecNumber>
    </recommendedName>
    <alternativeName>
        <fullName evidence="5">N5-glutamine methyltransferase PrmC</fullName>
    </alternativeName>
    <alternativeName>
        <fullName evidence="5">Protein-(glutamine-N5) MTase PrmC</fullName>
    </alternativeName>
    <alternativeName>
        <fullName evidence="5">Protein-glutamine N-methyltransferase PrmC</fullName>
    </alternativeName>
</protein>
<dbReference type="Proteomes" id="UP001524586">
    <property type="component" value="Unassembled WGS sequence"/>
</dbReference>
<evidence type="ECO:0000256" key="5">
    <source>
        <dbReference type="HAMAP-Rule" id="MF_02126"/>
    </source>
</evidence>
<dbReference type="InterPro" id="IPR040758">
    <property type="entry name" value="PrmC_N"/>
</dbReference>
<feature type="binding site" evidence="5">
    <location>
        <begin position="194"/>
        <end position="197"/>
    </location>
    <ligand>
        <name>substrate</name>
    </ligand>
</feature>
<organism evidence="8 9">
    <name type="scientific">Methylomonas rivi</name>
    <dbReference type="NCBI Taxonomy" id="2952226"/>
    <lineage>
        <taxon>Bacteria</taxon>
        <taxon>Pseudomonadati</taxon>
        <taxon>Pseudomonadota</taxon>
        <taxon>Gammaproteobacteria</taxon>
        <taxon>Methylococcales</taxon>
        <taxon>Methylococcaceae</taxon>
        <taxon>Methylomonas</taxon>
    </lineage>
</organism>
<dbReference type="InterPro" id="IPR002052">
    <property type="entry name" value="DNA_methylase_N6_adenine_CS"/>
</dbReference>
<comment type="similarity">
    <text evidence="5">Belongs to the protein N5-glutamine methyltransferase family. PrmC subfamily.</text>
</comment>
<comment type="caution">
    <text evidence="8">The sequence shown here is derived from an EMBL/GenBank/DDBJ whole genome shotgun (WGS) entry which is preliminary data.</text>
</comment>
<dbReference type="HAMAP" id="MF_02126">
    <property type="entry name" value="RF_methyltr_PrmC"/>
    <property type="match status" value="1"/>
</dbReference>
<dbReference type="Pfam" id="PF05175">
    <property type="entry name" value="MTS"/>
    <property type="match status" value="1"/>
</dbReference>
<reference evidence="8 9" key="1">
    <citation type="submission" date="2022-07" db="EMBL/GenBank/DDBJ databases">
        <title>Methylomonas rivi sp. nov., Methylomonas rosea sp. nov., Methylomonas aureus sp. nov. and Methylomonas subterranea sp. nov., four novel methanotrophs isolated from a freshwater creek and the deep terrestrial subsurface.</title>
        <authorList>
            <person name="Abin C."/>
            <person name="Sankaranarayanan K."/>
            <person name="Garner C."/>
            <person name="Sindelar R."/>
            <person name="Kotary K."/>
            <person name="Garner R."/>
            <person name="Barclay S."/>
            <person name="Lawson P."/>
            <person name="Krumholz L."/>
        </authorList>
    </citation>
    <scope>NUCLEOTIDE SEQUENCE [LARGE SCALE GENOMIC DNA]</scope>
    <source>
        <strain evidence="8 9">WSC-6</strain>
    </source>
</reference>
<evidence type="ECO:0000256" key="1">
    <source>
        <dbReference type="ARBA" id="ARBA00022603"/>
    </source>
</evidence>
<dbReference type="EC" id="2.1.1.297" evidence="5"/>
<dbReference type="RefSeq" id="WP_256614415.1">
    <property type="nucleotide sequence ID" value="NZ_JANIBK010000022.1"/>
</dbReference>
<gene>
    <name evidence="5 8" type="primary">prmC</name>
    <name evidence="8" type="ORF">NP596_06225</name>
</gene>
<evidence type="ECO:0000259" key="6">
    <source>
        <dbReference type="Pfam" id="PF05175"/>
    </source>
</evidence>
<feature type="binding site" evidence="5">
    <location>
        <position position="151"/>
    </location>
    <ligand>
        <name>S-adenosyl-L-methionine</name>
        <dbReference type="ChEBI" id="CHEBI:59789"/>
    </ligand>
</feature>
<evidence type="ECO:0000259" key="7">
    <source>
        <dbReference type="Pfam" id="PF17827"/>
    </source>
</evidence>
<feature type="domain" description="Methyltransferase small" evidence="6">
    <location>
        <begin position="112"/>
        <end position="202"/>
    </location>
</feature>
<dbReference type="InterPro" id="IPR004556">
    <property type="entry name" value="HemK-like"/>
</dbReference>
<dbReference type="InterPro" id="IPR050320">
    <property type="entry name" value="N5-glutamine_MTase"/>
</dbReference>
<dbReference type="Gene3D" id="3.40.50.150">
    <property type="entry name" value="Vaccinia Virus protein VP39"/>
    <property type="match status" value="1"/>
</dbReference>
<dbReference type="CDD" id="cd02440">
    <property type="entry name" value="AdoMet_MTases"/>
    <property type="match status" value="1"/>
</dbReference>
<keyword evidence="2 5" id="KW-0808">Transferase</keyword>
<evidence type="ECO:0000313" key="9">
    <source>
        <dbReference type="Proteomes" id="UP001524586"/>
    </source>
</evidence>
<accession>A0ABT1U353</accession>
<dbReference type="Gene3D" id="1.10.8.10">
    <property type="entry name" value="DNA helicase RuvA subunit, C-terminal domain"/>
    <property type="match status" value="1"/>
</dbReference>
<dbReference type="PANTHER" id="PTHR18895">
    <property type="entry name" value="HEMK METHYLTRANSFERASE"/>
    <property type="match status" value="1"/>
</dbReference>
<dbReference type="GO" id="GO:0032259">
    <property type="term" value="P:methylation"/>
    <property type="evidence" value="ECO:0007669"/>
    <property type="project" value="UniProtKB-KW"/>
</dbReference>
<dbReference type="NCBIfam" id="TIGR00536">
    <property type="entry name" value="hemK_fam"/>
    <property type="match status" value="1"/>
</dbReference>
<dbReference type="EMBL" id="JANIBK010000022">
    <property type="protein sequence ID" value="MCQ8128051.1"/>
    <property type="molecule type" value="Genomic_DNA"/>
</dbReference>